<dbReference type="Proteomes" id="UP001162156">
    <property type="component" value="Unassembled WGS sequence"/>
</dbReference>
<reference evidence="2" key="1">
    <citation type="journal article" date="2023" name="Insect Mol. Biol.">
        <title>Genome sequencing provides insights into the evolution of gene families encoding plant cell wall-degrading enzymes in longhorned beetles.</title>
        <authorList>
            <person name="Shin N.R."/>
            <person name="Okamura Y."/>
            <person name="Kirsch R."/>
            <person name="Pauchet Y."/>
        </authorList>
    </citation>
    <scope>NUCLEOTIDE SEQUENCE</scope>
    <source>
        <strain evidence="2">RBIC_L_NR</strain>
    </source>
</reference>
<dbReference type="GO" id="GO:0051028">
    <property type="term" value="P:mRNA transport"/>
    <property type="evidence" value="ECO:0007669"/>
    <property type="project" value="TreeGrafter"/>
</dbReference>
<sequence>MFKMLTRNSKKAIGAGYISYNAEKCVLVVISRCETSRRRAALLQDMHFRSLSQKVLLLKRTEEAARQLESTKLATIGG</sequence>
<organism evidence="2 3">
    <name type="scientific">Rhamnusium bicolor</name>
    <dbReference type="NCBI Taxonomy" id="1586634"/>
    <lineage>
        <taxon>Eukaryota</taxon>
        <taxon>Metazoa</taxon>
        <taxon>Ecdysozoa</taxon>
        <taxon>Arthropoda</taxon>
        <taxon>Hexapoda</taxon>
        <taxon>Insecta</taxon>
        <taxon>Pterygota</taxon>
        <taxon>Neoptera</taxon>
        <taxon>Endopterygota</taxon>
        <taxon>Coleoptera</taxon>
        <taxon>Polyphaga</taxon>
        <taxon>Cucujiformia</taxon>
        <taxon>Chrysomeloidea</taxon>
        <taxon>Cerambycidae</taxon>
        <taxon>Lepturinae</taxon>
        <taxon>Rhagiini</taxon>
        <taxon>Rhamnusium</taxon>
    </lineage>
</organism>
<keyword evidence="3" id="KW-1185">Reference proteome</keyword>
<evidence type="ECO:0000313" key="3">
    <source>
        <dbReference type="Proteomes" id="UP001162156"/>
    </source>
</evidence>
<dbReference type="GO" id="GO:0005634">
    <property type="term" value="C:nucleus"/>
    <property type="evidence" value="ECO:0007669"/>
    <property type="project" value="TreeGrafter"/>
</dbReference>
<dbReference type="GO" id="GO:0010494">
    <property type="term" value="C:cytoplasmic stress granule"/>
    <property type="evidence" value="ECO:0007669"/>
    <property type="project" value="TreeGrafter"/>
</dbReference>
<evidence type="ECO:0000313" key="2">
    <source>
        <dbReference type="EMBL" id="KAJ8927696.1"/>
    </source>
</evidence>
<dbReference type="GO" id="GO:0048170">
    <property type="term" value="P:positive regulation of long-term neuronal synaptic plasticity"/>
    <property type="evidence" value="ECO:0007669"/>
    <property type="project" value="TreeGrafter"/>
</dbReference>
<dbReference type="GO" id="GO:0043488">
    <property type="term" value="P:regulation of mRNA stability"/>
    <property type="evidence" value="ECO:0007669"/>
    <property type="project" value="TreeGrafter"/>
</dbReference>
<accession>A0AAV8WNC8</accession>
<dbReference type="GO" id="GO:0003730">
    <property type="term" value="F:mRNA 3'-UTR binding"/>
    <property type="evidence" value="ECO:0007669"/>
    <property type="project" value="TreeGrafter"/>
</dbReference>
<evidence type="ECO:0000259" key="1">
    <source>
        <dbReference type="Pfam" id="PF17904"/>
    </source>
</evidence>
<name>A0AAV8WNC8_9CUCU</name>
<proteinExistence type="predicted"/>
<dbReference type="EMBL" id="JANEYF010005553">
    <property type="protein sequence ID" value="KAJ8927696.1"/>
    <property type="molecule type" value="Genomic_DNA"/>
</dbReference>
<dbReference type="PANTHER" id="PTHR10603:SF7">
    <property type="entry name" value="FRAGILE X MESSENGER RIBONUCLEOPROTEIN 1 HOMOLOG"/>
    <property type="match status" value="1"/>
</dbReference>
<dbReference type="GO" id="GO:0045727">
    <property type="term" value="P:positive regulation of translation"/>
    <property type="evidence" value="ECO:0007669"/>
    <property type="project" value="TreeGrafter"/>
</dbReference>
<dbReference type="GO" id="GO:0099577">
    <property type="term" value="P:regulation of translation at presynapse, modulating synaptic transmission"/>
    <property type="evidence" value="ECO:0007669"/>
    <property type="project" value="TreeGrafter"/>
</dbReference>
<dbReference type="PANTHER" id="PTHR10603">
    <property type="entry name" value="FRAGILE X MENTAL RETARDATION SYNDROME-RELATED PROTEIN"/>
    <property type="match status" value="1"/>
</dbReference>
<dbReference type="GO" id="GO:0048513">
    <property type="term" value="P:animal organ development"/>
    <property type="evidence" value="ECO:0007669"/>
    <property type="project" value="TreeGrafter"/>
</dbReference>
<dbReference type="AlphaFoldDB" id="A0AAV8WNC8"/>
<dbReference type="GO" id="GO:0045182">
    <property type="term" value="F:translation regulator activity"/>
    <property type="evidence" value="ECO:0007669"/>
    <property type="project" value="TreeGrafter"/>
</dbReference>
<dbReference type="Pfam" id="PF17904">
    <property type="entry name" value="KH_9"/>
    <property type="match status" value="1"/>
</dbReference>
<dbReference type="InterPro" id="IPR040148">
    <property type="entry name" value="FMR1"/>
</dbReference>
<dbReference type="GO" id="GO:0098793">
    <property type="term" value="C:presynapse"/>
    <property type="evidence" value="ECO:0007669"/>
    <property type="project" value="GOC"/>
</dbReference>
<comment type="caution">
    <text evidence="2">The sequence shown here is derived from an EMBL/GenBank/DDBJ whole genome shotgun (WGS) entry which is preliminary data.</text>
</comment>
<dbReference type="GO" id="GO:0043005">
    <property type="term" value="C:neuron projection"/>
    <property type="evidence" value="ECO:0007669"/>
    <property type="project" value="TreeGrafter"/>
</dbReference>
<feature type="domain" description="Synaptic functional regulator FMRP KH0" evidence="1">
    <location>
        <begin position="6"/>
        <end position="66"/>
    </location>
</feature>
<protein>
    <recommendedName>
        <fullName evidence="1">Synaptic functional regulator FMRP KH0 domain-containing protein</fullName>
    </recommendedName>
</protein>
<gene>
    <name evidence="2" type="ORF">NQ314_019816</name>
</gene>
<dbReference type="InterPro" id="IPR040472">
    <property type="entry name" value="FMRP_KH0"/>
</dbReference>